<dbReference type="STRING" id="1314674.A0A0D7BIB4"/>
<dbReference type="GO" id="GO:0008265">
    <property type="term" value="F:molybdenum cofactor sulfurtransferase activity"/>
    <property type="evidence" value="ECO:0007669"/>
    <property type="project" value="TreeGrafter"/>
</dbReference>
<dbReference type="SUPFAM" id="SSF53383">
    <property type="entry name" value="PLP-dependent transferases"/>
    <property type="match status" value="1"/>
</dbReference>
<dbReference type="InterPro" id="IPR015424">
    <property type="entry name" value="PyrdxlP-dep_Trfase"/>
</dbReference>
<dbReference type="OrthoDB" id="10264306at2759"/>
<keyword evidence="3" id="KW-0808">Transferase</keyword>
<evidence type="ECO:0000256" key="1">
    <source>
        <dbReference type="SAM" id="MobiDB-lite"/>
    </source>
</evidence>
<protein>
    <submittedName>
        <fullName evidence="3">PLP-dependent transferase</fullName>
    </submittedName>
</protein>
<evidence type="ECO:0000259" key="2">
    <source>
        <dbReference type="Pfam" id="PF00266"/>
    </source>
</evidence>
<organism evidence="3 4">
    <name type="scientific">Cylindrobasidium torrendii FP15055 ss-10</name>
    <dbReference type="NCBI Taxonomy" id="1314674"/>
    <lineage>
        <taxon>Eukaryota</taxon>
        <taxon>Fungi</taxon>
        <taxon>Dikarya</taxon>
        <taxon>Basidiomycota</taxon>
        <taxon>Agaricomycotina</taxon>
        <taxon>Agaricomycetes</taxon>
        <taxon>Agaricomycetidae</taxon>
        <taxon>Agaricales</taxon>
        <taxon>Marasmiineae</taxon>
        <taxon>Physalacriaceae</taxon>
        <taxon>Cylindrobasidium</taxon>
    </lineage>
</organism>
<dbReference type="Gene3D" id="3.40.640.10">
    <property type="entry name" value="Type I PLP-dependent aspartate aminotransferase-like (Major domain)"/>
    <property type="match status" value="1"/>
</dbReference>
<proteinExistence type="predicted"/>
<feature type="region of interest" description="Disordered" evidence="1">
    <location>
        <begin position="1"/>
        <end position="21"/>
    </location>
</feature>
<feature type="compositionally biased region" description="Basic residues" evidence="1">
    <location>
        <begin position="1"/>
        <end position="10"/>
    </location>
</feature>
<dbReference type="InterPro" id="IPR015422">
    <property type="entry name" value="PyrdxlP-dep_Trfase_small"/>
</dbReference>
<evidence type="ECO:0000313" key="4">
    <source>
        <dbReference type="Proteomes" id="UP000054007"/>
    </source>
</evidence>
<dbReference type="InterPro" id="IPR000192">
    <property type="entry name" value="Aminotrans_V_dom"/>
</dbReference>
<dbReference type="AlphaFoldDB" id="A0A0D7BIB4"/>
<evidence type="ECO:0000313" key="3">
    <source>
        <dbReference type="EMBL" id="KIY69819.1"/>
    </source>
</evidence>
<dbReference type="Proteomes" id="UP000054007">
    <property type="component" value="Unassembled WGS sequence"/>
</dbReference>
<reference evidence="3 4" key="1">
    <citation type="journal article" date="2015" name="Fungal Genet. Biol.">
        <title>Evolution of novel wood decay mechanisms in Agaricales revealed by the genome sequences of Fistulina hepatica and Cylindrobasidium torrendii.</title>
        <authorList>
            <person name="Floudas D."/>
            <person name="Held B.W."/>
            <person name="Riley R."/>
            <person name="Nagy L.G."/>
            <person name="Koehler G."/>
            <person name="Ransdell A.S."/>
            <person name="Younus H."/>
            <person name="Chow J."/>
            <person name="Chiniquy J."/>
            <person name="Lipzen A."/>
            <person name="Tritt A."/>
            <person name="Sun H."/>
            <person name="Haridas S."/>
            <person name="LaButti K."/>
            <person name="Ohm R.A."/>
            <person name="Kues U."/>
            <person name="Blanchette R.A."/>
            <person name="Grigoriev I.V."/>
            <person name="Minto R.E."/>
            <person name="Hibbett D.S."/>
        </authorList>
    </citation>
    <scope>NUCLEOTIDE SEQUENCE [LARGE SCALE GENOMIC DNA]</scope>
    <source>
        <strain evidence="3 4">FP15055 ss-10</strain>
    </source>
</reference>
<dbReference type="Gene3D" id="3.90.1150.10">
    <property type="entry name" value="Aspartate Aminotransferase, domain 1"/>
    <property type="match status" value="1"/>
</dbReference>
<dbReference type="PANTHER" id="PTHR14237">
    <property type="entry name" value="MOLYBDOPTERIN COFACTOR SULFURASE MOSC"/>
    <property type="match status" value="1"/>
</dbReference>
<keyword evidence="4" id="KW-1185">Reference proteome</keyword>
<dbReference type="InterPro" id="IPR015421">
    <property type="entry name" value="PyrdxlP-dep_Trfase_major"/>
</dbReference>
<sequence>MPRTRPRRPHSSSSNPRPSYRLAYNVPSDATSAYIAFMQEYPEYQMTWLLDSLRETDYTRLEATHEVYADYMGGALYPESLVKLHSEFLNTSVLGNTHSINNSSARSMRYANEARDAVLSFFHAPPEDYTVVFTSNASGALKLVGESFAFTRDGSYILCADSHNSLNGIRQFATRGGAKTIYIPTTSQGGLLLPEARAILLSNAPLSKDAGTSLFALTGQSNLTNAKLPLSLLSHASSLGYSTLLDAAALAPTSAISLADAQPDAMAVSFYKMFGYPTGVGALVVKKSFLELLHRPWFAGGTVEIVQAPGNIVTRARKLHERFEEGTINYLSLPAVVSGLRMLSAYMPFLPLRLSILTHYAIEGLMNIRHSLSGLPVVMILSRRPSHKLHFVGEQADSGSTISTIFVGPSGERLPNSFIEYAASCYNISLRTGCICNPGGASALLHLQSAMSNFYPGITLREVEDTIGNELGVVRFSFGLGSNFWDVWSVLRFVEKLANERTRTILYQRWSDARYLVRNTDS</sequence>
<dbReference type="PANTHER" id="PTHR14237:SF80">
    <property type="entry name" value="MOLYBDENUM COFACTOR SULFURASE"/>
    <property type="match status" value="1"/>
</dbReference>
<dbReference type="EMBL" id="KN880478">
    <property type="protein sequence ID" value="KIY69819.1"/>
    <property type="molecule type" value="Genomic_DNA"/>
</dbReference>
<dbReference type="Pfam" id="PF00266">
    <property type="entry name" value="Aminotran_5"/>
    <property type="match status" value="1"/>
</dbReference>
<feature type="domain" description="Aminotransferase class V" evidence="2">
    <location>
        <begin position="67"/>
        <end position="369"/>
    </location>
</feature>
<accession>A0A0D7BIB4</accession>
<gene>
    <name evidence="3" type="ORF">CYLTODRAFT_348792</name>
</gene>
<name>A0A0D7BIB4_9AGAR</name>
<dbReference type="GO" id="GO:0043545">
    <property type="term" value="P:molybdopterin cofactor metabolic process"/>
    <property type="evidence" value="ECO:0007669"/>
    <property type="project" value="TreeGrafter"/>
</dbReference>